<keyword evidence="2" id="KW-1185">Reference proteome</keyword>
<evidence type="ECO:0000313" key="2">
    <source>
        <dbReference type="Proteomes" id="UP000019141"/>
    </source>
</evidence>
<dbReference type="Proteomes" id="UP000019141">
    <property type="component" value="Unassembled WGS sequence"/>
</dbReference>
<dbReference type="HOGENOM" id="CLU_1362888_0_0_7"/>
<protein>
    <recommendedName>
        <fullName evidence="3">AAA-ATPase-like domain-containing protein</fullName>
    </recommendedName>
</protein>
<organism evidence="1 2">
    <name type="scientific">Entotheonella factor</name>
    <dbReference type="NCBI Taxonomy" id="1429438"/>
    <lineage>
        <taxon>Bacteria</taxon>
        <taxon>Pseudomonadati</taxon>
        <taxon>Nitrospinota/Tectimicrobiota group</taxon>
        <taxon>Candidatus Tectimicrobiota</taxon>
        <taxon>Candidatus Entotheonellia</taxon>
        <taxon>Candidatus Entotheonellales</taxon>
        <taxon>Candidatus Entotheonellaceae</taxon>
        <taxon>Candidatus Entotheonella</taxon>
    </lineage>
</organism>
<proteinExistence type="predicted"/>
<dbReference type="AlphaFoldDB" id="W4L2D1"/>
<comment type="caution">
    <text evidence="1">The sequence shown here is derived from an EMBL/GenBank/DDBJ whole genome shotgun (WGS) entry which is preliminary data.</text>
</comment>
<name>W4L2D1_ENTF1</name>
<reference evidence="1 2" key="1">
    <citation type="journal article" date="2014" name="Nature">
        <title>An environmental bacterial taxon with a large and distinct metabolic repertoire.</title>
        <authorList>
            <person name="Wilson M.C."/>
            <person name="Mori T."/>
            <person name="Ruckert C."/>
            <person name="Uria A.R."/>
            <person name="Helf M.J."/>
            <person name="Takada K."/>
            <person name="Gernert C."/>
            <person name="Steffens U.A."/>
            <person name="Heycke N."/>
            <person name="Schmitt S."/>
            <person name="Rinke C."/>
            <person name="Helfrich E.J."/>
            <person name="Brachmann A.O."/>
            <person name="Gurgui C."/>
            <person name="Wakimoto T."/>
            <person name="Kracht M."/>
            <person name="Crusemann M."/>
            <person name="Hentschel U."/>
            <person name="Abe I."/>
            <person name="Matsunaga S."/>
            <person name="Kalinowski J."/>
            <person name="Takeyama H."/>
            <person name="Piel J."/>
        </authorList>
    </citation>
    <scope>NUCLEOTIDE SEQUENCE [LARGE SCALE GENOMIC DNA]</scope>
    <source>
        <strain evidence="2">TSY1</strain>
    </source>
</reference>
<evidence type="ECO:0008006" key="3">
    <source>
        <dbReference type="Google" id="ProtNLM"/>
    </source>
</evidence>
<accession>W4L2D1</accession>
<dbReference type="EMBL" id="AZHW01001686">
    <property type="protein sequence ID" value="ETW92069.1"/>
    <property type="molecule type" value="Genomic_DNA"/>
</dbReference>
<dbReference type="PATRIC" id="fig|1429438.4.peg.8342"/>
<sequence>DIRYVIDLGLIRRDEAGLHIANDMYREIIPRELTTIFQLNLESTFRPAWYMAPNGSLDMSQLLTGFQQFFREHSESWLERFDYKEAGPQLLLQAFLQRVVNGGGRIDREYGLGRRRTDLLVIWPFDGGVQRVVIETKLRRGVLRRTLQQGVEQMWGYMDRCGAHEGHLVIFDRDADKAWEEKIFMRDETYRGKTVTVWGM</sequence>
<gene>
    <name evidence="1" type="ORF">ETSY1_45330</name>
</gene>
<evidence type="ECO:0000313" key="1">
    <source>
        <dbReference type="EMBL" id="ETW92069.1"/>
    </source>
</evidence>
<feature type="non-terminal residue" evidence="1">
    <location>
        <position position="1"/>
    </location>
</feature>